<dbReference type="GO" id="GO:0003729">
    <property type="term" value="F:mRNA binding"/>
    <property type="evidence" value="ECO:0007669"/>
    <property type="project" value="InterPro"/>
</dbReference>
<protein>
    <recommendedName>
        <fullName evidence="6">Luc7-like protein 3</fullName>
    </recommendedName>
</protein>
<dbReference type="EMBL" id="KZ308518">
    <property type="protein sequence ID" value="KAG8230885.1"/>
    <property type="molecule type" value="Genomic_DNA"/>
</dbReference>
<evidence type="ECO:0000256" key="3">
    <source>
        <dbReference type="SAM" id="MobiDB-lite"/>
    </source>
</evidence>
<sequence>MVSTSTTLAKMAISQAAALLDELMGRNRNVLPNEKHNEINWEDPEICKLYLVNFCPHDLFVNTRADLGPCNKIHDDEFKQHFEKASPYKKQPYEDEFIRFCQGMLNEVERKIMKGKQRLALTGKGDTPTLTPAQQQRNDDQIKLLSEKINRLVDEAEQMGIQGNVEKAQGLMKLCDQLKDEREALKRQNDNSHWQQTAEMAAAQEKQMEVCDVCGAFLIVGDAQQRIDDHLTGKQHVGYAKLKAAIEEIMTRRQKSREDKEKRRDEERYERLRQREEEEKRKEKEREERRRLREEEERKSRKSRYRSRSPRHNVHSGSRIRDDRDRHGDRKDRKRNRASPDRSRYSPHGSRKSDHPSRSRSGGAWDGHERHRGGRSSDKDRGSNGEYGYYTSAHAASMSDGGYYDEMENKKSHRSGGGYWSSKDH</sequence>
<dbReference type="GO" id="GO:0006376">
    <property type="term" value="P:mRNA splice site recognition"/>
    <property type="evidence" value="ECO:0007669"/>
    <property type="project" value="InterPro"/>
</dbReference>
<gene>
    <name evidence="4" type="ORF">J437_LFUL002916</name>
</gene>
<dbReference type="PANTHER" id="PTHR12375">
    <property type="entry name" value="RNA-BINDING PROTEIN LUC7-RELATED"/>
    <property type="match status" value="1"/>
</dbReference>
<feature type="compositionally biased region" description="Basic residues" evidence="3">
    <location>
        <begin position="300"/>
        <end position="314"/>
    </location>
</feature>
<feature type="region of interest" description="Disordered" evidence="3">
    <location>
        <begin position="252"/>
        <end position="425"/>
    </location>
</feature>
<comment type="caution">
    <text evidence="4">The sequence shown here is derived from an EMBL/GenBank/DDBJ whole genome shotgun (WGS) entry which is preliminary data.</text>
</comment>
<evidence type="ECO:0000313" key="5">
    <source>
        <dbReference type="Proteomes" id="UP000792457"/>
    </source>
</evidence>
<dbReference type="OrthoDB" id="10266921at2759"/>
<evidence type="ECO:0000256" key="1">
    <source>
        <dbReference type="ARBA" id="ARBA00005655"/>
    </source>
</evidence>
<dbReference type="InterPro" id="IPR004882">
    <property type="entry name" value="Luc7-rel"/>
</dbReference>
<dbReference type="Pfam" id="PF03194">
    <property type="entry name" value="LUC7"/>
    <property type="match status" value="1"/>
</dbReference>
<dbReference type="AlphaFoldDB" id="A0A8K0P083"/>
<dbReference type="Proteomes" id="UP000792457">
    <property type="component" value="Unassembled WGS sequence"/>
</dbReference>
<dbReference type="GO" id="GO:0005685">
    <property type="term" value="C:U1 snRNP"/>
    <property type="evidence" value="ECO:0007669"/>
    <property type="project" value="InterPro"/>
</dbReference>
<feature type="compositionally biased region" description="Basic and acidic residues" evidence="3">
    <location>
        <begin position="252"/>
        <end position="299"/>
    </location>
</feature>
<keyword evidence="5" id="KW-1185">Reference proteome</keyword>
<accession>A0A8K0P083</accession>
<evidence type="ECO:0000256" key="2">
    <source>
        <dbReference type="SAM" id="Coils"/>
    </source>
</evidence>
<comment type="similarity">
    <text evidence="1">Belongs to the Luc7 family.</text>
</comment>
<reference evidence="4" key="1">
    <citation type="submission" date="2013-04" db="EMBL/GenBank/DDBJ databases">
        <authorList>
            <person name="Qu J."/>
            <person name="Murali S.C."/>
            <person name="Bandaranaike D."/>
            <person name="Bellair M."/>
            <person name="Blankenburg K."/>
            <person name="Chao H."/>
            <person name="Dinh H."/>
            <person name="Doddapaneni H."/>
            <person name="Downs B."/>
            <person name="Dugan-Rocha S."/>
            <person name="Elkadiri S."/>
            <person name="Gnanaolivu R.D."/>
            <person name="Hernandez B."/>
            <person name="Javaid M."/>
            <person name="Jayaseelan J.C."/>
            <person name="Lee S."/>
            <person name="Li M."/>
            <person name="Ming W."/>
            <person name="Munidasa M."/>
            <person name="Muniz J."/>
            <person name="Nguyen L."/>
            <person name="Ongeri F."/>
            <person name="Osuji N."/>
            <person name="Pu L.-L."/>
            <person name="Puazo M."/>
            <person name="Qu C."/>
            <person name="Quiroz J."/>
            <person name="Raj R."/>
            <person name="Weissenberger G."/>
            <person name="Xin Y."/>
            <person name="Zou X."/>
            <person name="Han Y."/>
            <person name="Richards S."/>
            <person name="Worley K."/>
            <person name="Muzny D."/>
            <person name="Gibbs R."/>
        </authorList>
    </citation>
    <scope>NUCLEOTIDE SEQUENCE</scope>
    <source>
        <strain evidence="4">Sampled in the wild</strain>
    </source>
</reference>
<name>A0A8K0P083_LADFU</name>
<feature type="compositionally biased region" description="Basic and acidic residues" evidence="3">
    <location>
        <begin position="319"/>
        <end position="331"/>
    </location>
</feature>
<evidence type="ECO:0000313" key="4">
    <source>
        <dbReference type="EMBL" id="KAG8230885.1"/>
    </source>
</evidence>
<evidence type="ECO:0008006" key="6">
    <source>
        <dbReference type="Google" id="ProtNLM"/>
    </source>
</evidence>
<proteinExistence type="inferred from homology"/>
<feature type="coiled-coil region" evidence="2">
    <location>
        <begin position="142"/>
        <end position="195"/>
    </location>
</feature>
<keyword evidence="2" id="KW-0175">Coiled coil</keyword>
<reference evidence="4" key="2">
    <citation type="submission" date="2017-10" db="EMBL/GenBank/DDBJ databases">
        <title>Ladona fulva Genome sequencing and assembly.</title>
        <authorList>
            <person name="Murali S."/>
            <person name="Richards S."/>
            <person name="Bandaranaike D."/>
            <person name="Bellair M."/>
            <person name="Blankenburg K."/>
            <person name="Chao H."/>
            <person name="Dinh H."/>
            <person name="Doddapaneni H."/>
            <person name="Dugan-Rocha S."/>
            <person name="Elkadiri S."/>
            <person name="Gnanaolivu R."/>
            <person name="Hernandez B."/>
            <person name="Skinner E."/>
            <person name="Javaid M."/>
            <person name="Lee S."/>
            <person name="Li M."/>
            <person name="Ming W."/>
            <person name="Munidasa M."/>
            <person name="Muniz J."/>
            <person name="Nguyen L."/>
            <person name="Hughes D."/>
            <person name="Osuji N."/>
            <person name="Pu L.-L."/>
            <person name="Puazo M."/>
            <person name="Qu C."/>
            <person name="Quiroz J."/>
            <person name="Raj R."/>
            <person name="Weissenberger G."/>
            <person name="Xin Y."/>
            <person name="Zou X."/>
            <person name="Han Y."/>
            <person name="Worley K."/>
            <person name="Muzny D."/>
            <person name="Gibbs R."/>
        </authorList>
    </citation>
    <scope>NUCLEOTIDE SEQUENCE</scope>
    <source>
        <strain evidence="4">Sampled in the wild</strain>
    </source>
</reference>
<organism evidence="4 5">
    <name type="scientific">Ladona fulva</name>
    <name type="common">Scarce chaser dragonfly</name>
    <name type="synonym">Libellula fulva</name>
    <dbReference type="NCBI Taxonomy" id="123851"/>
    <lineage>
        <taxon>Eukaryota</taxon>
        <taxon>Metazoa</taxon>
        <taxon>Ecdysozoa</taxon>
        <taxon>Arthropoda</taxon>
        <taxon>Hexapoda</taxon>
        <taxon>Insecta</taxon>
        <taxon>Pterygota</taxon>
        <taxon>Palaeoptera</taxon>
        <taxon>Odonata</taxon>
        <taxon>Epiprocta</taxon>
        <taxon>Anisoptera</taxon>
        <taxon>Libelluloidea</taxon>
        <taxon>Libellulidae</taxon>
        <taxon>Ladona</taxon>
    </lineage>
</organism>